<dbReference type="OrthoDB" id="6778351at2759"/>
<evidence type="ECO:0000256" key="2">
    <source>
        <dbReference type="SAM" id="MobiDB-lite"/>
    </source>
</evidence>
<proteinExistence type="predicted"/>
<keyword evidence="4" id="KW-1185">Reference proteome</keyword>
<dbReference type="AlphaFoldDB" id="A0A8K0D0X9"/>
<dbReference type="Proteomes" id="UP000801492">
    <property type="component" value="Unassembled WGS sequence"/>
</dbReference>
<feature type="region of interest" description="Disordered" evidence="2">
    <location>
        <begin position="382"/>
        <end position="414"/>
    </location>
</feature>
<dbReference type="PANTHER" id="PTHR46289:SF17">
    <property type="entry name" value="HAT C-TERMINAL DIMERISATION DOMAIN-CONTAINING PROTEIN"/>
    <property type="match status" value="1"/>
</dbReference>
<feature type="coiled-coil region" evidence="1">
    <location>
        <begin position="208"/>
        <end position="235"/>
    </location>
</feature>
<evidence type="ECO:0000313" key="3">
    <source>
        <dbReference type="EMBL" id="KAF2895131.1"/>
    </source>
</evidence>
<keyword evidence="1" id="KW-0175">Coiled coil</keyword>
<evidence type="ECO:0000256" key="1">
    <source>
        <dbReference type="SAM" id="Coils"/>
    </source>
</evidence>
<comment type="caution">
    <text evidence="3">The sequence shown here is derived from an EMBL/GenBank/DDBJ whole genome shotgun (WGS) entry which is preliminary data.</text>
</comment>
<protein>
    <recommendedName>
        <fullName evidence="5">DUF4371 domain-containing protein</fullName>
    </recommendedName>
</protein>
<dbReference type="PANTHER" id="PTHR46289">
    <property type="entry name" value="52 KDA REPRESSOR OF THE INHIBITOR OF THE PROTEIN KINASE-LIKE PROTEIN-RELATED"/>
    <property type="match status" value="1"/>
</dbReference>
<dbReference type="SUPFAM" id="SSF53098">
    <property type="entry name" value="Ribonuclease H-like"/>
    <property type="match status" value="1"/>
</dbReference>
<dbReference type="InterPro" id="IPR052958">
    <property type="entry name" value="IFN-induced_PKR_regulator"/>
</dbReference>
<accession>A0A8K0D0X9</accession>
<name>A0A8K0D0X9_IGNLU</name>
<sequence>MDTTQDIAKVDQLSQVIRYVTIEQSIDLSKCRGQGYDGAAVMSDPYSGVQKRILDEVDRAVYVHCAAHNLNLVLNDAMNGIFEVSKFFAALEKLYTFFAVSIKRWALLSEILSSKRKAGNLQLKRLCPTRWSSRNDSLLAIRFSYADILQALAKIVLTSNNASERTDASNLKKDLESFEFVFQVVLHTKILIATNGVSQNLQNSDFDLWQARDLLQAARKELEEFRGEFEKVKSDAVELAKSWGVRVEFCQKRVKKTKRHFDELCEDQRLTDGEKRFKVNVFLSCLDIAISQPNHRFVGLNQIVDSFAIIQPQVLLQLTAEELAKECDKFREKYYDDPRTGGDVEKAEETTYRSQRAWYKTPARDENDAEFRMLYQNARSRTAIQAKDSVGQKRVPPEKSGVPGSSNHQQRRDN</sequence>
<evidence type="ECO:0000313" key="4">
    <source>
        <dbReference type="Proteomes" id="UP000801492"/>
    </source>
</evidence>
<dbReference type="EMBL" id="VTPC01006218">
    <property type="protein sequence ID" value="KAF2895131.1"/>
    <property type="molecule type" value="Genomic_DNA"/>
</dbReference>
<gene>
    <name evidence="3" type="ORF">ILUMI_11043</name>
</gene>
<reference evidence="3" key="1">
    <citation type="submission" date="2019-08" db="EMBL/GenBank/DDBJ databases">
        <title>The genome of the North American firefly Photinus pyralis.</title>
        <authorList>
            <consortium name="Photinus pyralis genome working group"/>
            <person name="Fallon T.R."/>
            <person name="Sander Lower S.E."/>
            <person name="Weng J.-K."/>
        </authorList>
    </citation>
    <scope>NUCLEOTIDE SEQUENCE</scope>
    <source>
        <strain evidence="3">TRF0915ILg1</strain>
        <tissue evidence="3">Whole body</tissue>
    </source>
</reference>
<evidence type="ECO:0008006" key="5">
    <source>
        <dbReference type="Google" id="ProtNLM"/>
    </source>
</evidence>
<dbReference type="InterPro" id="IPR012337">
    <property type="entry name" value="RNaseH-like_sf"/>
</dbReference>
<organism evidence="3 4">
    <name type="scientific">Ignelater luminosus</name>
    <name type="common">Cucubano</name>
    <name type="synonym">Pyrophorus luminosus</name>
    <dbReference type="NCBI Taxonomy" id="2038154"/>
    <lineage>
        <taxon>Eukaryota</taxon>
        <taxon>Metazoa</taxon>
        <taxon>Ecdysozoa</taxon>
        <taxon>Arthropoda</taxon>
        <taxon>Hexapoda</taxon>
        <taxon>Insecta</taxon>
        <taxon>Pterygota</taxon>
        <taxon>Neoptera</taxon>
        <taxon>Endopterygota</taxon>
        <taxon>Coleoptera</taxon>
        <taxon>Polyphaga</taxon>
        <taxon>Elateriformia</taxon>
        <taxon>Elateroidea</taxon>
        <taxon>Elateridae</taxon>
        <taxon>Agrypninae</taxon>
        <taxon>Pyrophorini</taxon>
        <taxon>Ignelater</taxon>
    </lineage>
</organism>